<comment type="caution">
    <text evidence="3">The sequence shown here is derived from an EMBL/GenBank/DDBJ whole genome shotgun (WGS) entry which is preliminary data.</text>
</comment>
<evidence type="ECO:0000313" key="4">
    <source>
        <dbReference type="Proteomes" id="UP000735302"/>
    </source>
</evidence>
<feature type="transmembrane region" description="Helical" evidence="1">
    <location>
        <begin position="113"/>
        <end position="138"/>
    </location>
</feature>
<name>A0AAV4BI64_9GAST</name>
<keyword evidence="1" id="KW-0472">Membrane</keyword>
<feature type="chain" id="PRO_5043528527" evidence="2">
    <location>
        <begin position="19"/>
        <end position="280"/>
    </location>
</feature>
<keyword evidence="1" id="KW-0812">Transmembrane</keyword>
<dbReference type="EMBL" id="BLXT01005154">
    <property type="protein sequence ID" value="GFO20230.1"/>
    <property type="molecule type" value="Genomic_DNA"/>
</dbReference>
<keyword evidence="1" id="KW-1133">Transmembrane helix</keyword>
<keyword evidence="4" id="KW-1185">Reference proteome</keyword>
<accession>A0AAV4BI64</accession>
<gene>
    <name evidence="3" type="ORF">PoB_004673500</name>
</gene>
<dbReference type="AlphaFoldDB" id="A0AAV4BI64"/>
<evidence type="ECO:0000256" key="1">
    <source>
        <dbReference type="SAM" id="Phobius"/>
    </source>
</evidence>
<sequence>MTLLVASIASILPLLNEGQGLPSVDFSTVTIQFGGNSLQEFYDCLCEDNMEECTMHYFNIFVMNVVGRSKQDMLSSIPREVTFGCNRPFALIDGSRRYSCELQQESTTQPQTLAITIGVSGGILVILNISAIIAFFYWRSKKGKTNQDRNLEPARANHLHGTSDYSVLDAGNNAIGNRPPEHIYNNLPSISGRVGNESENNTVNGQYSQYSEISDIRTVENQNNISLGQHSLYTEPVESGAVENEPENNINTGQLSLYSEPVARRSEVNTAQSNEYATIA</sequence>
<dbReference type="Proteomes" id="UP000735302">
    <property type="component" value="Unassembled WGS sequence"/>
</dbReference>
<proteinExistence type="predicted"/>
<evidence type="ECO:0000313" key="3">
    <source>
        <dbReference type="EMBL" id="GFO20230.1"/>
    </source>
</evidence>
<organism evidence="3 4">
    <name type="scientific">Plakobranchus ocellatus</name>
    <dbReference type="NCBI Taxonomy" id="259542"/>
    <lineage>
        <taxon>Eukaryota</taxon>
        <taxon>Metazoa</taxon>
        <taxon>Spiralia</taxon>
        <taxon>Lophotrochozoa</taxon>
        <taxon>Mollusca</taxon>
        <taxon>Gastropoda</taxon>
        <taxon>Heterobranchia</taxon>
        <taxon>Euthyneura</taxon>
        <taxon>Panpulmonata</taxon>
        <taxon>Sacoglossa</taxon>
        <taxon>Placobranchoidea</taxon>
        <taxon>Plakobranchidae</taxon>
        <taxon>Plakobranchus</taxon>
    </lineage>
</organism>
<protein>
    <submittedName>
        <fullName evidence="3">Uncharacterized protein</fullName>
    </submittedName>
</protein>
<dbReference type="CDD" id="cd12087">
    <property type="entry name" value="TM_EGFR-like"/>
    <property type="match status" value="1"/>
</dbReference>
<evidence type="ECO:0000256" key="2">
    <source>
        <dbReference type="SAM" id="SignalP"/>
    </source>
</evidence>
<reference evidence="3 4" key="1">
    <citation type="journal article" date="2021" name="Elife">
        <title>Chloroplast acquisition without the gene transfer in kleptoplastic sea slugs, Plakobranchus ocellatus.</title>
        <authorList>
            <person name="Maeda T."/>
            <person name="Takahashi S."/>
            <person name="Yoshida T."/>
            <person name="Shimamura S."/>
            <person name="Takaki Y."/>
            <person name="Nagai Y."/>
            <person name="Toyoda A."/>
            <person name="Suzuki Y."/>
            <person name="Arimoto A."/>
            <person name="Ishii H."/>
            <person name="Satoh N."/>
            <person name="Nishiyama T."/>
            <person name="Hasebe M."/>
            <person name="Maruyama T."/>
            <person name="Minagawa J."/>
            <person name="Obokata J."/>
            <person name="Shigenobu S."/>
        </authorList>
    </citation>
    <scope>NUCLEOTIDE SEQUENCE [LARGE SCALE GENOMIC DNA]</scope>
</reference>
<feature type="signal peptide" evidence="2">
    <location>
        <begin position="1"/>
        <end position="18"/>
    </location>
</feature>
<keyword evidence="2" id="KW-0732">Signal</keyword>